<accession>A0A9X1F5T3</accession>
<reference evidence="3" key="1">
    <citation type="submission" date="2021-04" db="EMBL/GenBank/DDBJ databases">
        <authorList>
            <person name="Pira H."/>
            <person name="Risdian C."/>
            <person name="Wink J."/>
        </authorList>
    </citation>
    <scope>NUCLEOTIDE SEQUENCE</scope>
    <source>
        <strain evidence="3">WHY3</strain>
    </source>
</reference>
<keyword evidence="4" id="KW-1185">Reference proteome</keyword>
<protein>
    <recommendedName>
        <fullName evidence="5">Adhesin domain-containing protein</fullName>
    </recommendedName>
</protein>
<evidence type="ECO:0000313" key="3">
    <source>
        <dbReference type="EMBL" id="MBV7267927.1"/>
    </source>
</evidence>
<name>A0A9X1F5T3_9FLAO</name>
<dbReference type="Proteomes" id="UP001138894">
    <property type="component" value="Unassembled WGS sequence"/>
</dbReference>
<evidence type="ECO:0000313" key="4">
    <source>
        <dbReference type="Proteomes" id="UP001138894"/>
    </source>
</evidence>
<evidence type="ECO:0000256" key="1">
    <source>
        <dbReference type="SAM" id="MobiDB-lite"/>
    </source>
</evidence>
<dbReference type="AlphaFoldDB" id="A0A9X1F5T3"/>
<feature type="region of interest" description="Disordered" evidence="1">
    <location>
        <begin position="313"/>
        <end position="335"/>
    </location>
</feature>
<feature type="chain" id="PRO_5040736841" description="Adhesin domain-containing protein" evidence="2">
    <location>
        <begin position="22"/>
        <end position="544"/>
    </location>
</feature>
<dbReference type="RefSeq" id="WP_218544463.1">
    <property type="nucleotide sequence ID" value="NZ_JAGSPD010000001.1"/>
</dbReference>
<evidence type="ECO:0008006" key="5">
    <source>
        <dbReference type="Google" id="ProtNLM"/>
    </source>
</evidence>
<sequence length="544" mass="62416">MKKTIKVLVLCLLTTFGYAQKKLSKTSQSIKVSKDVVVDLNTNYVEIEIDTWNKDIVEVEAYIESDKLSAEELERALKAWDLKVDGSNDNVIISSRGGRAVGLFGEEDYANVLRDLEFELADLPDIPEVVVMPSIPMMSDFPELPTMPAMPKFPELPELPDGIKTISFDYDRYQKEGEKYLAEWSKKYEKEGGKELQKSMEDWAKKFAESGYQEKMAKWGEEYGKRFEGKWAEDMEKWGEEFGEKFGEKYAKDMEKWGEQFGEKFGEEWAEKMEAWGERFGEKYAREMEKRSEAMAKRHEKMAEREARIAERHAERVHELSKREAEMEERRHSMRNKRESILARRLESGSNSKVKKVIKIKIPKKAKLKTNIRHGELKLSSVIYNLRGDISHAFLVAEHIDGSDTSINVSYSPVVINTWDLGTLNLNYVDKAQIKSAKNLVLNSKSSNINIENLTDTGIIDGSFGDLTISNLTASFKNLNLVLENSDALVNLPKNIDYNMYFKGSRSKFNNKVTEQKTIRTNSEGQSSNRNIIVNAKFSNLIMN</sequence>
<gene>
    <name evidence="3" type="ORF">KCG49_01830</name>
</gene>
<organism evidence="3 4">
    <name type="scientific">Winogradskyella luteola</name>
    <dbReference type="NCBI Taxonomy" id="2828330"/>
    <lineage>
        <taxon>Bacteria</taxon>
        <taxon>Pseudomonadati</taxon>
        <taxon>Bacteroidota</taxon>
        <taxon>Flavobacteriia</taxon>
        <taxon>Flavobacteriales</taxon>
        <taxon>Flavobacteriaceae</taxon>
        <taxon>Winogradskyella</taxon>
    </lineage>
</organism>
<proteinExistence type="predicted"/>
<keyword evidence="2" id="KW-0732">Signal</keyword>
<dbReference type="EMBL" id="JAGSPD010000001">
    <property type="protein sequence ID" value="MBV7267927.1"/>
    <property type="molecule type" value="Genomic_DNA"/>
</dbReference>
<feature type="signal peptide" evidence="2">
    <location>
        <begin position="1"/>
        <end position="21"/>
    </location>
</feature>
<evidence type="ECO:0000256" key="2">
    <source>
        <dbReference type="SAM" id="SignalP"/>
    </source>
</evidence>
<comment type="caution">
    <text evidence="3">The sequence shown here is derived from an EMBL/GenBank/DDBJ whole genome shotgun (WGS) entry which is preliminary data.</text>
</comment>